<dbReference type="Pfam" id="PF00107">
    <property type="entry name" value="ADH_zinc_N"/>
    <property type="match status" value="1"/>
</dbReference>
<gene>
    <name evidence="3" type="ORF">ACFSM0_12080</name>
</gene>
<reference evidence="4" key="1">
    <citation type="journal article" date="2019" name="Int. J. Syst. Evol. Microbiol.">
        <title>The Global Catalogue of Microorganisms (GCM) 10K type strain sequencing project: providing services to taxonomists for standard genome sequencing and annotation.</title>
        <authorList>
            <consortium name="The Broad Institute Genomics Platform"/>
            <consortium name="The Broad Institute Genome Sequencing Center for Infectious Disease"/>
            <person name="Wu L."/>
            <person name="Ma J."/>
        </authorList>
    </citation>
    <scope>NUCLEOTIDE SEQUENCE [LARGE SCALE GENOMIC DNA]</scope>
    <source>
        <strain evidence="4">CCUG 55131</strain>
    </source>
</reference>
<dbReference type="Gene3D" id="3.40.50.720">
    <property type="entry name" value="NAD(P)-binding Rossmann-like Domain"/>
    <property type="match status" value="1"/>
</dbReference>
<dbReference type="InterPro" id="IPR013154">
    <property type="entry name" value="ADH-like_N"/>
</dbReference>
<name>A0ABW5A9H7_9RHOB</name>
<feature type="domain" description="Enoyl reductase (ER)" evidence="2">
    <location>
        <begin position="10"/>
        <end position="312"/>
    </location>
</feature>
<dbReference type="InterPro" id="IPR020843">
    <property type="entry name" value="ER"/>
</dbReference>
<dbReference type="SUPFAM" id="SSF50129">
    <property type="entry name" value="GroES-like"/>
    <property type="match status" value="1"/>
</dbReference>
<protein>
    <submittedName>
        <fullName evidence="3">Zinc-binding alcohol dehydrogenase family protein</fullName>
    </submittedName>
</protein>
<evidence type="ECO:0000313" key="4">
    <source>
        <dbReference type="Proteomes" id="UP001597413"/>
    </source>
</evidence>
<organism evidence="3 4">
    <name type="scientific">Rhodobacter lacus</name>
    <dbReference type="NCBI Taxonomy" id="1641972"/>
    <lineage>
        <taxon>Bacteria</taxon>
        <taxon>Pseudomonadati</taxon>
        <taxon>Pseudomonadota</taxon>
        <taxon>Alphaproteobacteria</taxon>
        <taxon>Rhodobacterales</taxon>
        <taxon>Rhodobacter group</taxon>
        <taxon>Rhodobacter</taxon>
    </lineage>
</organism>
<dbReference type="SMART" id="SM00829">
    <property type="entry name" value="PKS_ER"/>
    <property type="match status" value="1"/>
</dbReference>
<dbReference type="PANTHER" id="PTHR44154">
    <property type="entry name" value="QUINONE OXIDOREDUCTASE"/>
    <property type="match status" value="1"/>
</dbReference>
<dbReference type="InterPro" id="IPR051603">
    <property type="entry name" value="Zinc-ADH_QOR/CCCR"/>
</dbReference>
<keyword evidence="4" id="KW-1185">Reference proteome</keyword>
<dbReference type="Pfam" id="PF08240">
    <property type="entry name" value="ADH_N"/>
    <property type="match status" value="1"/>
</dbReference>
<dbReference type="InterPro" id="IPR013149">
    <property type="entry name" value="ADH-like_C"/>
</dbReference>
<comment type="caution">
    <text evidence="3">The sequence shown here is derived from an EMBL/GenBank/DDBJ whole genome shotgun (WGS) entry which is preliminary data.</text>
</comment>
<evidence type="ECO:0000313" key="3">
    <source>
        <dbReference type="EMBL" id="MFD2174833.1"/>
    </source>
</evidence>
<dbReference type="InterPro" id="IPR036291">
    <property type="entry name" value="NAD(P)-bd_dom_sf"/>
</dbReference>
<dbReference type="EMBL" id="JBHUIX010000012">
    <property type="protein sequence ID" value="MFD2174833.1"/>
    <property type="molecule type" value="Genomic_DNA"/>
</dbReference>
<keyword evidence="1" id="KW-0521">NADP</keyword>
<sequence length="315" mass="33262">MKALRFTKYGQPDVLHVDTLDIPVPAPGEVLVKIAAAAINPSDVKNVAGLFKARLPRVPGRDFAGTVVSDGPDKGREVWGSGAGFGVIRDGAQAEYICLPADWLSDKPAHLSMAEAASVGVPFVTAWGALVRAGQIQRGETVLITGSTGAVGRAAIQIARWQGARVIGLGRRDRLSEADLYINTETTELQPAVLEATDGKGVDMVLDIVGGPMFEPALATLRQGGRQIAITSTGGPRVSFDLVDFYHRQLELRGVDTMKLSGPEIAQILDTLRAGFVTGALTAPQLDLSAITAGPEVYEALRAGRATRKQVISFG</sequence>
<evidence type="ECO:0000259" key="2">
    <source>
        <dbReference type="SMART" id="SM00829"/>
    </source>
</evidence>
<dbReference type="PANTHER" id="PTHR44154:SF1">
    <property type="entry name" value="QUINONE OXIDOREDUCTASE"/>
    <property type="match status" value="1"/>
</dbReference>
<dbReference type="InterPro" id="IPR011032">
    <property type="entry name" value="GroES-like_sf"/>
</dbReference>
<dbReference type="SUPFAM" id="SSF51735">
    <property type="entry name" value="NAD(P)-binding Rossmann-fold domains"/>
    <property type="match status" value="1"/>
</dbReference>
<dbReference type="Gene3D" id="3.90.180.10">
    <property type="entry name" value="Medium-chain alcohol dehydrogenases, catalytic domain"/>
    <property type="match status" value="1"/>
</dbReference>
<dbReference type="RefSeq" id="WP_377390692.1">
    <property type="nucleotide sequence ID" value="NZ_JBHUIX010000012.1"/>
</dbReference>
<evidence type="ECO:0000256" key="1">
    <source>
        <dbReference type="ARBA" id="ARBA00022857"/>
    </source>
</evidence>
<dbReference type="Proteomes" id="UP001597413">
    <property type="component" value="Unassembled WGS sequence"/>
</dbReference>
<accession>A0ABW5A9H7</accession>
<proteinExistence type="predicted"/>